<accession>A0AAW9RBS9</accession>
<organism evidence="2 3">
    <name type="scientific">Elongatibacter sediminis</name>
    <dbReference type="NCBI Taxonomy" id="3119006"/>
    <lineage>
        <taxon>Bacteria</taxon>
        <taxon>Pseudomonadati</taxon>
        <taxon>Pseudomonadota</taxon>
        <taxon>Gammaproteobacteria</taxon>
        <taxon>Chromatiales</taxon>
        <taxon>Wenzhouxiangellaceae</taxon>
        <taxon>Elongatibacter</taxon>
    </lineage>
</organism>
<dbReference type="SUPFAM" id="SSF54593">
    <property type="entry name" value="Glyoxalase/Bleomycin resistance protein/Dihydroxybiphenyl dioxygenase"/>
    <property type="match status" value="1"/>
</dbReference>
<sequence length="135" mass="14524">MNPTHPRTQGAHHIGLTVPDLGAARRFFAEALGFDTVGEVPDYPAAFLSDGEIMITLWQAENPDQATPFDRRANIGLHHLALRAGDAAALARLHDALAVRDDASVEFAPEALGDTGLQHMMVRIPGNIRLELVAA</sequence>
<dbReference type="InterPro" id="IPR029068">
    <property type="entry name" value="Glyas_Bleomycin-R_OHBP_Dase"/>
</dbReference>
<dbReference type="Gene3D" id="3.10.180.10">
    <property type="entry name" value="2,3-Dihydroxybiphenyl 1,2-Dioxygenase, domain 1"/>
    <property type="match status" value="1"/>
</dbReference>
<dbReference type="PROSITE" id="PS51819">
    <property type="entry name" value="VOC"/>
    <property type="match status" value="1"/>
</dbReference>
<dbReference type="RefSeq" id="WP_354693636.1">
    <property type="nucleotide sequence ID" value="NZ_JAZHOG010000001.1"/>
</dbReference>
<reference evidence="2 3" key="1">
    <citation type="submission" date="2024-02" db="EMBL/GenBank/DDBJ databases">
        <title>A novel Wenzhouxiangellaceae bacterium, isolated from coastal sediments.</title>
        <authorList>
            <person name="Du Z.-J."/>
            <person name="Ye Y.-Q."/>
            <person name="Zhang X.-Y."/>
        </authorList>
    </citation>
    <scope>NUCLEOTIDE SEQUENCE [LARGE SCALE GENOMIC DNA]</scope>
    <source>
        <strain evidence="2 3">CH-27</strain>
    </source>
</reference>
<dbReference type="InterPro" id="IPR037523">
    <property type="entry name" value="VOC_core"/>
</dbReference>
<dbReference type="InterPro" id="IPR004360">
    <property type="entry name" value="Glyas_Fos-R_dOase_dom"/>
</dbReference>
<evidence type="ECO:0000313" key="2">
    <source>
        <dbReference type="EMBL" id="MEJ8566314.1"/>
    </source>
</evidence>
<keyword evidence="3" id="KW-1185">Reference proteome</keyword>
<dbReference type="Proteomes" id="UP001359886">
    <property type="component" value="Unassembled WGS sequence"/>
</dbReference>
<evidence type="ECO:0000313" key="3">
    <source>
        <dbReference type="Proteomes" id="UP001359886"/>
    </source>
</evidence>
<evidence type="ECO:0000259" key="1">
    <source>
        <dbReference type="PROSITE" id="PS51819"/>
    </source>
</evidence>
<comment type="caution">
    <text evidence="2">The sequence shown here is derived from an EMBL/GenBank/DDBJ whole genome shotgun (WGS) entry which is preliminary data.</text>
</comment>
<proteinExistence type="predicted"/>
<dbReference type="Pfam" id="PF00903">
    <property type="entry name" value="Glyoxalase"/>
    <property type="match status" value="1"/>
</dbReference>
<dbReference type="AlphaFoldDB" id="A0AAW9RBS9"/>
<feature type="domain" description="VOC" evidence="1">
    <location>
        <begin position="10"/>
        <end position="135"/>
    </location>
</feature>
<dbReference type="EMBL" id="JAZHOG010000001">
    <property type="protein sequence ID" value="MEJ8566314.1"/>
    <property type="molecule type" value="Genomic_DNA"/>
</dbReference>
<name>A0AAW9RBS9_9GAMM</name>
<protein>
    <submittedName>
        <fullName evidence="2">VOC family protein</fullName>
    </submittedName>
</protein>
<gene>
    <name evidence="2" type="ORF">V3330_01645</name>
</gene>